<dbReference type="Proteomes" id="UP000681720">
    <property type="component" value="Unassembled WGS sequence"/>
</dbReference>
<dbReference type="EMBL" id="CAJOBJ010156956">
    <property type="protein sequence ID" value="CAF4830483.1"/>
    <property type="molecule type" value="Genomic_DNA"/>
</dbReference>
<proteinExistence type="predicted"/>
<comment type="caution">
    <text evidence="2">The sequence shown here is derived from an EMBL/GenBank/DDBJ whole genome shotgun (WGS) entry which is preliminary data.</text>
</comment>
<name>A0A8S3AAU6_9BILA</name>
<evidence type="ECO:0000313" key="3">
    <source>
        <dbReference type="EMBL" id="CAF4830483.1"/>
    </source>
</evidence>
<sequence length="37" mass="4044">MSLPGGRRTRLGCDVMLASLRTDIRFDTTSVSSSPMK</sequence>
<dbReference type="AlphaFoldDB" id="A0A8S3AAU6"/>
<evidence type="ECO:0000313" key="2">
    <source>
        <dbReference type="EMBL" id="CAF4713354.1"/>
    </source>
</evidence>
<dbReference type="EMBL" id="CAJOBI010128565">
    <property type="protein sequence ID" value="CAF4713354.1"/>
    <property type="molecule type" value="Genomic_DNA"/>
</dbReference>
<evidence type="ECO:0000313" key="6">
    <source>
        <dbReference type="Proteomes" id="UP000676336"/>
    </source>
</evidence>
<evidence type="ECO:0000313" key="1">
    <source>
        <dbReference type="EMBL" id="CAF4459083.1"/>
    </source>
</evidence>
<feature type="non-terminal residue" evidence="2">
    <location>
        <position position="37"/>
    </location>
</feature>
<protein>
    <submittedName>
        <fullName evidence="2">Uncharacterized protein</fullName>
    </submittedName>
</protein>
<evidence type="ECO:0000313" key="4">
    <source>
        <dbReference type="EMBL" id="CAF4845191.1"/>
    </source>
</evidence>
<dbReference type="Proteomes" id="UP000681967">
    <property type="component" value="Unassembled WGS sequence"/>
</dbReference>
<dbReference type="Proteomes" id="UP000676336">
    <property type="component" value="Unassembled WGS sequence"/>
</dbReference>
<dbReference type="EMBL" id="CAJOBI010172636">
    <property type="protein sequence ID" value="CAF4895504.1"/>
    <property type="molecule type" value="Genomic_DNA"/>
</dbReference>
<evidence type="ECO:0000313" key="5">
    <source>
        <dbReference type="EMBL" id="CAF4895504.1"/>
    </source>
</evidence>
<organism evidence="2 6">
    <name type="scientific">Rotaria magnacalcarata</name>
    <dbReference type="NCBI Taxonomy" id="392030"/>
    <lineage>
        <taxon>Eukaryota</taxon>
        <taxon>Metazoa</taxon>
        <taxon>Spiralia</taxon>
        <taxon>Gnathifera</taxon>
        <taxon>Rotifera</taxon>
        <taxon>Eurotatoria</taxon>
        <taxon>Bdelloidea</taxon>
        <taxon>Philodinida</taxon>
        <taxon>Philodinidae</taxon>
        <taxon>Rotaria</taxon>
    </lineage>
</organism>
<reference evidence="2" key="1">
    <citation type="submission" date="2021-02" db="EMBL/GenBank/DDBJ databases">
        <authorList>
            <person name="Nowell W R."/>
        </authorList>
    </citation>
    <scope>NUCLEOTIDE SEQUENCE</scope>
</reference>
<dbReference type="EMBL" id="CAJOBJ010160801">
    <property type="protein sequence ID" value="CAF4845191.1"/>
    <property type="molecule type" value="Genomic_DNA"/>
</dbReference>
<dbReference type="EMBL" id="CAJOBH010068239">
    <property type="protein sequence ID" value="CAF4459083.1"/>
    <property type="molecule type" value="Genomic_DNA"/>
</dbReference>
<accession>A0A8S3AAU6</accession>
<gene>
    <name evidence="1" type="ORF">BYL167_LOCUS34109</name>
    <name evidence="3" type="ORF">GIL414_LOCUS48428</name>
    <name evidence="4" type="ORF">GIL414_LOCUS49125</name>
    <name evidence="2" type="ORF">SMN809_LOCUS43536</name>
    <name evidence="5" type="ORF">SMN809_LOCUS51479</name>
</gene>